<dbReference type="HOGENOM" id="CLU_1949650_0_0_1"/>
<evidence type="ECO:0000313" key="1">
    <source>
        <dbReference type="EMBL" id="KIM73472.1"/>
    </source>
</evidence>
<dbReference type="EMBL" id="KN833081">
    <property type="protein sequence ID" value="KIM73472.1"/>
    <property type="molecule type" value="Genomic_DNA"/>
</dbReference>
<dbReference type="AlphaFoldDB" id="A0A0C3B840"/>
<accession>A0A0C3B840</accession>
<dbReference type="Proteomes" id="UP000054166">
    <property type="component" value="Unassembled WGS sequence"/>
</dbReference>
<evidence type="ECO:0000313" key="2">
    <source>
        <dbReference type="Proteomes" id="UP000054166"/>
    </source>
</evidence>
<keyword evidence="2" id="KW-1185">Reference proteome</keyword>
<reference evidence="2" key="2">
    <citation type="submission" date="2015-01" db="EMBL/GenBank/DDBJ databases">
        <title>Evolutionary Origins and Diversification of the Mycorrhizal Mutualists.</title>
        <authorList>
            <consortium name="DOE Joint Genome Institute"/>
            <consortium name="Mycorrhizal Genomics Consortium"/>
            <person name="Kohler A."/>
            <person name="Kuo A."/>
            <person name="Nagy L.G."/>
            <person name="Floudas D."/>
            <person name="Copeland A."/>
            <person name="Barry K.W."/>
            <person name="Cichocki N."/>
            <person name="Veneault-Fourrey C."/>
            <person name="LaButti K."/>
            <person name="Lindquist E.A."/>
            <person name="Lipzen A."/>
            <person name="Lundell T."/>
            <person name="Morin E."/>
            <person name="Murat C."/>
            <person name="Riley R."/>
            <person name="Ohm R."/>
            <person name="Sun H."/>
            <person name="Tunlid A."/>
            <person name="Henrissat B."/>
            <person name="Grigoriev I.V."/>
            <person name="Hibbett D.S."/>
            <person name="Martin F."/>
        </authorList>
    </citation>
    <scope>NUCLEOTIDE SEQUENCE [LARGE SCALE GENOMIC DNA]</scope>
    <source>
        <strain evidence="2">F 1598</strain>
    </source>
</reference>
<name>A0A0C3B840_PILCF</name>
<reference evidence="1 2" key="1">
    <citation type="submission" date="2014-04" db="EMBL/GenBank/DDBJ databases">
        <authorList>
            <consortium name="DOE Joint Genome Institute"/>
            <person name="Kuo A."/>
            <person name="Tarkka M."/>
            <person name="Buscot F."/>
            <person name="Kohler A."/>
            <person name="Nagy L.G."/>
            <person name="Floudas D."/>
            <person name="Copeland A."/>
            <person name="Barry K.W."/>
            <person name="Cichocki N."/>
            <person name="Veneault-Fourrey C."/>
            <person name="LaButti K."/>
            <person name="Lindquist E.A."/>
            <person name="Lipzen A."/>
            <person name="Lundell T."/>
            <person name="Morin E."/>
            <person name="Murat C."/>
            <person name="Sun H."/>
            <person name="Tunlid A."/>
            <person name="Henrissat B."/>
            <person name="Grigoriev I.V."/>
            <person name="Hibbett D.S."/>
            <person name="Martin F."/>
            <person name="Nordberg H.P."/>
            <person name="Cantor M.N."/>
            <person name="Hua S.X."/>
        </authorList>
    </citation>
    <scope>NUCLEOTIDE SEQUENCE [LARGE SCALE GENOMIC DNA]</scope>
    <source>
        <strain evidence="1 2">F 1598</strain>
    </source>
</reference>
<dbReference type="InParanoid" id="A0A0C3B840"/>
<gene>
    <name evidence="1" type="ORF">PILCRDRAFT_727413</name>
</gene>
<sequence length="129" mass="14404">MNERRNIEAIFRTQDSTSINEQASRFPATASSASNVQVPSYSPPTILLPNSIKLLRAHANNLVYKQVLLLGGCLRVMRPNTIEISSGDEGVGFDEHGWRLGERLSAIVTDLARDFFIDWYRAASCDLYS</sequence>
<organism evidence="1 2">
    <name type="scientific">Piloderma croceum (strain F 1598)</name>
    <dbReference type="NCBI Taxonomy" id="765440"/>
    <lineage>
        <taxon>Eukaryota</taxon>
        <taxon>Fungi</taxon>
        <taxon>Dikarya</taxon>
        <taxon>Basidiomycota</taxon>
        <taxon>Agaricomycotina</taxon>
        <taxon>Agaricomycetes</taxon>
        <taxon>Agaricomycetidae</taxon>
        <taxon>Atheliales</taxon>
        <taxon>Atheliaceae</taxon>
        <taxon>Piloderma</taxon>
    </lineage>
</organism>
<proteinExistence type="predicted"/>
<protein>
    <submittedName>
        <fullName evidence="1">Uncharacterized protein</fullName>
    </submittedName>
</protein>